<accession>A0A2T1E335</accession>
<protein>
    <submittedName>
        <fullName evidence="1">Uncharacterized protein</fullName>
    </submittedName>
</protein>
<gene>
    <name evidence="1" type="ORF">C7B82_16830</name>
</gene>
<evidence type="ECO:0000313" key="1">
    <source>
        <dbReference type="EMBL" id="PSB27148.1"/>
    </source>
</evidence>
<dbReference type="Proteomes" id="UP000239576">
    <property type="component" value="Unassembled WGS sequence"/>
</dbReference>
<reference evidence="1 2" key="2">
    <citation type="submission" date="2018-03" db="EMBL/GenBank/DDBJ databases">
        <title>The ancient ancestry and fast evolution of plastids.</title>
        <authorList>
            <person name="Moore K.R."/>
            <person name="Magnabosco C."/>
            <person name="Momper L."/>
            <person name="Gold D.A."/>
            <person name="Bosak T."/>
            <person name="Fournier G.P."/>
        </authorList>
    </citation>
    <scope>NUCLEOTIDE SEQUENCE [LARGE SCALE GENOMIC DNA]</scope>
    <source>
        <strain evidence="1 2">ULC18</strain>
    </source>
</reference>
<name>A0A2T1E335_9CYAN</name>
<keyword evidence="2" id="KW-1185">Reference proteome</keyword>
<reference evidence="2" key="1">
    <citation type="submission" date="2018-02" db="EMBL/GenBank/DDBJ databases">
        <authorList>
            <person name="Moore K."/>
            <person name="Momper L."/>
        </authorList>
    </citation>
    <scope>NUCLEOTIDE SEQUENCE [LARGE SCALE GENOMIC DNA]</scope>
    <source>
        <strain evidence="2">ULC18</strain>
    </source>
</reference>
<dbReference type="RefSeq" id="WP_106257449.1">
    <property type="nucleotide sequence ID" value="NZ_CAWNSW010000129.1"/>
</dbReference>
<sequence length="104" mass="12075">MSAAITAQPINIYLGWEIFLSRVFRERTDKGLWLHWSHPIDQKREGALRYGYFLGSEQTMEEALNAVYQSIEAIIELESMEQVRSFEQPSDRAEPVWQVLSVNA</sequence>
<dbReference type="AlphaFoldDB" id="A0A2T1E335"/>
<evidence type="ECO:0000313" key="2">
    <source>
        <dbReference type="Proteomes" id="UP000239576"/>
    </source>
</evidence>
<organism evidence="1 2">
    <name type="scientific">Stenomitos frigidus ULC18</name>
    <dbReference type="NCBI Taxonomy" id="2107698"/>
    <lineage>
        <taxon>Bacteria</taxon>
        <taxon>Bacillati</taxon>
        <taxon>Cyanobacteriota</taxon>
        <taxon>Cyanophyceae</taxon>
        <taxon>Leptolyngbyales</taxon>
        <taxon>Leptolyngbyaceae</taxon>
        <taxon>Stenomitos</taxon>
    </lineage>
</organism>
<dbReference type="EMBL" id="PVWK01000097">
    <property type="protein sequence ID" value="PSB27148.1"/>
    <property type="molecule type" value="Genomic_DNA"/>
</dbReference>
<proteinExistence type="predicted"/>
<comment type="caution">
    <text evidence="1">The sequence shown here is derived from an EMBL/GenBank/DDBJ whole genome shotgun (WGS) entry which is preliminary data.</text>
</comment>